<evidence type="ECO:0000256" key="3">
    <source>
        <dbReference type="ARBA" id="ARBA00022722"/>
    </source>
</evidence>
<keyword evidence="2" id="KW-0548">Nucleotidyltransferase</keyword>
<keyword evidence="12" id="KW-0863">Zinc-finger</keyword>
<evidence type="ECO:0000256" key="1">
    <source>
        <dbReference type="ARBA" id="ARBA00022679"/>
    </source>
</evidence>
<dbReference type="PROSITE" id="PS50994">
    <property type="entry name" value="INTEGRASE"/>
    <property type="match status" value="1"/>
</dbReference>
<evidence type="ECO:0000256" key="2">
    <source>
        <dbReference type="ARBA" id="ARBA00022695"/>
    </source>
</evidence>
<dbReference type="GO" id="GO:0008270">
    <property type="term" value="F:zinc ion binding"/>
    <property type="evidence" value="ECO:0007669"/>
    <property type="project" value="UniProtKB-KW"/>
</dbReference>
<dbReference type="Pfam" id="PF07727">
    <property type="entry name" value="RVT_2"/>
    <property type="match status" value="1"/>
</dbReference>
<evidence type="ECO:0000313" key="16">
    <source>
        <dbReference type="EMBL" id="AQY61293.1"/>
    </source>
</evidence>
<keyword evidence="4" id="KW-0645">Protease</keyword>
<dbReference type="InterPro" id="IPR001584">
    <property type="entry name" value="Integrase_cat-core"/>
</dbReference>
<dbReference type="Pfam" id="PF00665">
    <property type="entry name" value="rve"/>
    <property type="match status" value="1"/>
</dbReference>
<evidence type="ECO:0000256" key="13">
    <source>
        <dbReference type="SAM" id="MobiDB-lite"/>
    </source>
</evidence>
<evidence type="ECO:0000256" key="7">
    <source>
        <dbReference type="ARBA" id="ARBA00022918"/>
    </source>
</evidence>
<feature type="region of interest" description="Disordered" evidence="13">
    <location>
        <begin position="205"/>
        <end position="270"/>
    </location>
</feature>
<dbReference type="InterPro" id="IPR025724">
    <property type="entry name" value="GAG-pre-integrase_dom"/>
</dbReference>
<dbReference type="InterPro" id="IPR036875">
    <property type="entry name" value="Znf_CCHC_sf"/>
</dbReference>
<accession>A0A286QJ28</accession>
<evidence type="ECO:0000256" key="8">
    <source>
        <dbReference type="ARBA" id="ARBA00030524"/>
    </source>
</evidence>
<dbReference type="Pfam" id="PF13976">
    <property type="entry name" value="gag_pre-integrs"/>
    <property type="match status" value="1"/>
</dbReference>
<proteinExistence type="predicted"/>
<evidence type="ECO:0000256" key="9">
    <source>
        <dbReference type="ARBA" id="ARBA00032154"/>
    </source>
</evidence>
<dbReference type="InterPro" id="IPR054722">
    <property type="entry name" value="PolX-like_BBD"/>
</dbReference>
<sequence precursor="true">MSKLTNLMYAALLASGDNYLQWALDTKIELKSKGLAECIVEGNEKTERSKYQAISIIRHHIAESLKNQYLTVEDPLELWLELKNRYDHQRTIQLPKAQHDWLNLRIQDYKSVEEYNSELFKIVSILRLCGEKVTENDMLEKTFSTFHANNVLLQQQYRAKGFTTYTSLASCLLLAEKNNELLLMNSALRPPGSTAVPEANRAEMAKAPNEPQATKESNYVHRGNPHGRGRGRGRGGRGRGNFYGQGNHYGGRGRGNYGRGRGRGRGVNKPRGKAKSVCYRCGMDDHWAKTCRTSKHLIEAYQEMIKQKGPEANLVHLDGEGDFDHENDDLMDYETSDILGKYTSSFKFALFALLCSLISIARCLGFIYFNGIALLHYCLLYRLRYSSCPHLEMAEDKDILIVDSGSSHTILRDKRYFINLTLRNANISTIAGIASLIEGYGQAHVLLPNGTHLEISDALYSPSSKRSLLSFKDIRLNGFHVETKGEGNREFLHVTEIAQGHKRVLETIPALSTGLYHTKINMIEANLAMNKEFIEEFTLWHDRLGHPGHNMMRKLMISSKGHTLKEKRVIPKKLTCAACAQGKLIIRPLPAKVNKETINFLERIQGDICGPIHPPCGTFRYFMVLIDASTRWSHVCLLSSRNQAFARLLTQIIRLRAHFPDFPLKTIRLDNAGEFTSQAFNGYCMSMGVSVEHPVAHVHTQNGLAESFIKRIQLIARPLLMRSRLPVAAWGHAVLHASELIRIRPSSEHKYSPSQLLTGHEPDISHLRIFGCAVYVPIAPPQRTKMGPQRRMGIYVGFDSPTIIKYLEPTTGDLFKARYADCHFSESEFPALGGETNKLGKEIKEIAWNQTSLNWQDPRTLMCDSEVHKIIHLQKLANELPDSFADPKRVVKSYIPACNAPVRIDIQKGINVIATKSNPQKKRGRPVGSKDKNPRKTKKGAMGTEVKETIDMAAASPKEPPNEIWDAEAHGPEGIDNDEISINYIMSGIKWNRKEVDVDEKFAYEVAYEINEDHEPTSIIECTQRSDWLKWKEAIDVELGSLKRRDVFGPILRTPSNIKPVGHKWVFVRKRNEKNEIVRHKARLVAQGFSQRPGVDYEETYSPVVDATTFRYLISLAIRENLDLRLMDVVTAYLYGPLDNEIYMRLPEGIELKGKDKNGSRDQYCIRLNRSLYGLKQSGRMWYNRLSEYLVKEGYKNDPISPCIFIKKFASKGFVIIAVYVDDLNILGTSGEIAQTVEYLKKEFEMKDLGKTKFCLGLQLEYVDKGILVHQRAYTETVLKRFNMDKAHPLTSPMQVRSLGLDSDPFGPKKDDEEILGPEVSYLSAIGALMYLSSHTRPDICFAVNLLSRFSSCPTKRHWEGIKHLLRYLQGTIDFGLYYTNHNKEGLVGFADAGYLSDPHNGKSQTGYVFTHGGTAISWRSMKQTIAATSSNQAEILAMHEASRECVWLRSMTQHIRADCGMVEAKEPTIIYEDNAACIAQLKEGYIKGDRTKHILPKFFYTHDLQKDGEVKVVQVRSSDNSADLFTKALPATTLRKLAHQIGMRRLKDLQG</sequence>
<reference evidence="16" key="1">
    <citation type="submission" date="2016-08" db="EMBL/GenBank/DDBJ databases">
        <title>Divo, a new Copia LTR-Retrotransposon family from coffee.</title>
        <authorList>
            <person name="Dupeyron M."/>
            <person name="Guyot R."/>
            <person name="Hamon P."/>
        </authorList>
    </citation>
    <scope>NUCLEOTIDE SEQUENCE</scope>
</reference>
<dbReference type="SUPFAM" id="SSF56672">
    <property type="entry name" value="DNA/RNA polymerases"/>
    <property type="match status" value="1"/>
</dbReference>
<dbReference type="Gene3D" id="3.30.420.10">
    <property type="entry name" value="Ribonuclease H-like superfamily/Ribonuclease H"/>
    <property type="match status" value="1"/>
</dbReference>
<feature type="compositionally biased region" description="Gly residues" evidence="13">
    <location>
        <begin position="238"/>
        <end position="259"/>
    </location>
</feature>
<evidence type="ECO:0000259" key="14">
    <source>
        <dbReference type="PROSITE" id="PS50158"/>
    </source>
</evidence>
<evidence type="ECO:0000256" key="5">
    <source>
        <dbReference type="ARBA" id="ARBA00022759"/>
    </source>
</evidence>
<feature type="domain" description="Integrase catalytic" evidence="15">
    <location>
        <begin position="586"/>
        <end position="761"/>
    </location>
</feature>
<keyword evidence="3" id="KW-0540">Nuclease</keyword>
<dbReference type="PROSITE" id="PS00141">
    <property type="entry name" value="ASP_PROTEASE"/>
    <property type="match status" value="1"/>
</dbReference>
<evidence type="ECO:0000256" key="12">
    <source>
        <dbReference type="PROSITE-ProRule" id="PRU00047"/>
    </source>
</evidence>
<dbReference type="Pfam" id="PF14223">
    <property type="entry name" value="Retrotran_gag_2"/>
    <property type="match status" value="1"/>
</dbReference>
<dbReference type="PANTHER" id="PTHR33325:SF11">
    <property type="entry name" value="COLD SHOCK DOMAIN-CONTAINING PROTEIN 4-LIKE"/>
    <property type="match status" value="1"/>
</dbReference>
<feature type="compositionally biased region" description="Basic residues" evidence="13">
    <location>
        <begin position="260"/>
        <end position="270"/>
    </location>
</feature>
<dbReference type="SUPFAM" id="SSF53098">
    <property type="entry name" value="Ribonuclease H-like"/>
    <property type="match status" value="1"/>
</dbReference>
<dbReference type="Pfam" id="PF22936">
    <property type="entry name" value="Pol_BBD"/>
    <property type="match status" value="1"/>
</dbReference>
<dbReference type="InterPro" id="IPR012337">
    <property type="entry name" value="RNaseH-like_sf"/>
</dbReference>
<feature type="region of interest" description="Disordered" evidence="13">
    <location>
        <begin position="914"/>
        <end position="943"/>
    </location>
</feature>
<dbReference type="InterPro" id="IPR013103">
    <property type="entry name" value="RVT_2"/>
</dbReference>
<dbReference type="PANTHER" id="PTHR33325">
    <property type="entry name" value="ZINC FINGER, CCHC-TYPE-RELATED"/>
    <property type="match status" value="1"/>
</dbReference>
<keyword evidence="4" id="KW-0064">Aspartyl protease</keyword>
<dbReference type="GO" id="GO:0006508">
    <property type="term" value="P:proteolysis"/>
    <property type="evidence" value="ECO:0007669"/>
    <property type="project" value="InterPro"/>
</dbReference>
<dbReference type="GO" id="GO:0004519">
    <property type="term" value="F:endonuclease activity"/>
    <property type="evidence" value="ECO:0007669"/>
    <property type="project" value="UniProtKB-KW"/>
</dbReference>
<evidence type="ECO:0000256" key="11">
    <source>
        <dbReference type="ARBA" id="ARBA00057243"/>
    </source>
</evidence>
<dbReference type="InterPro" id="IPR036397">
    <property type="entry name" value="RNaseH_sf"/>
</dbReference>
<comment type="function">
    <text evidence="11">Capsid protein (CA) is the structural component of the virus-like particle (VLP), forming the shell that encapsulates the retrotransposons dimeric RNA genome. The particles are assembled from trimer-clustered units and there are holes in the capsid shells that allow for the diffusion of macromolecules. CA also has nucleocapsid-like chaperone activity, promoting primer tRNA(i)-Met annealing to the multipartite primer-binding site (PBS), dimerization of Ty1 RNA and initiation of reverse transcription.</text>
</comment>
<dbReference type="InterPro" id="IPR001969">
    <property type="entry name" value="Aspartic_peptidase_AS"/>
</dbReference>
<dbReference type="GO" id="GO:0004190">
    <property type="term" value="F:aspartic-type endopeptidase activity"/>
    <property type="evidence" value="ECO:0007669"/>
    <property type="project" value="UniProtKB-KW"/>
</dbReference>
<protein>
    <recommendedName>
        <fullName evidence="8">Gag-Pol-p199</fullName>
    </recommendedName>
    <alternativeName>
        <fullName evidence="9">TY1A-TY1B</fullName>
    </alternativeName>
    <alternativeName>
        <fullName evidence="10">p190</fullName>
    </alternativeName>
</protein>
<evidence type="ECO:0000259" key="15">
    <source>
        <dbReference type="PROSITE" id="PS50994"/>
    </source>
</evidence>
<feature type="compositionally biased region" description="Basic residues" evidence="13">
    <location>
        <begin position="223"/>
        <end position="237"/>
    </location>
</feature>
<dbReference type="GO" id="GO:0003676">
    <property type="term" value="F:nucleic acid binding"/>
    <property type="evidence" value="ECO:0007669"/>
    <property type="project" value="InterPro"/>
</dbReference>
<evidence type="ECO:0000256" key="10">
    <source>
        <dbReference type="ARBA" id="ARBA00033113"/>
    </source>
</evidence>
<name>A0A286QJ28_ARATH</name>
<evidence type="ECO:0000256" key="6">
    <source>
        <dbReference type="ARBA" id="ARBA00022801"/>
    </source>
</evidence>
<evidence type="ECO:0000256" key="4">
    <source>
        <dbReference type="ARBA" id="ARBA00022750"/>
    </source>
</evidence>
<keyword evidence="12" id="KW-0862">Zinc</keyword>
<dbReference type="EMBL" id="KX767838">
    <property type="protein sequence ID" value="AQY61293.1"/>
    <property type="molecule type" value="Genomic_DNA"/>
</dbReference>
<dbReference type="InterPro" id="IPR043502">
    <property type="entry name" value="DNA/RNA_pol_sf"/>
</dbReference>
<keyword evidence="7" id="KW-0695">RNA-directed DNA polymerase</keyword>
<dbReference type="GO" id="GO:0015074">
    <property type="term" value="P:DNA integration"/>
    <property type="evidence" value="ECO:0007669"/>
    <property type="project" value="InterPro"/>
</dbReference>
<dbReference type="GO" id="GO:0003964">
    <property type="term" value="F:RNA-directed DNA polymerase activity"/>
    <property type="evidence" value="ECO:0007669"/>
    <property type="project" value="UniProtKB-KW"/>
</dbReference>
<feature type="domain" description="CCHC-type" evidence="14">
    <location>
        <begin position="278"/>
        <end position="292"/>
    </location>
</feature>
<dbReference type="SUPFAM" id="SSF57756">
    <property type="entry name" value="Retrovirus zinc finger-like domains"/>
    <property type="match status" value="1"/>
</dbReference>
<organism evidence="16">
    <name type="scientific">Arabidopsis thaliana</name>
    <name type="common">Mouse-ear cress</name>
    <dbReference type="NCBI Taxonomy" id="3702"/>
    <lineage>
        <taxon>Eukaryota</taxon>
        <taxon>Viridiplantae</taxon>
        <taxon>Streptophyta</taxon>
        <taxon>Embryophyta</taxon>
        <taxon>Tracheophyta</taxon>
        <taxon>Spermatophyta</taxon>
        <taxon>Magnoliopsida</taxon>
        <taxon>eudicotyledons</taxon>
        <taxon>Gunneridae</taxon>
        <taxon>Pentapetalae</taxon>
        <taxon>rosids</taxon>
        <taxon>malvids</taxon>
        <taxon>Brassicales</taxon>
        <taxon>Brassicaceae</taxon>
        <taxon>Camelineae</taxon>
        <taxon>Arabidopsis</taxon>
    </lineage>
</organism>
<dbReference type="PROSITE" id="PS50158">
    <property type="entry name" value="ZF_CCHC"/>
    <property type="match status" value="1"/>
</dbReference>
<keyword evidence="1" id="KW-0808">Transferase</keyword>
<keyword evidence="6" id="KW-0378">Hydrolase</keyword>
<dbReference type="InterPro" id="IPR001878">
    <property type="entry name" value="Znf_CCHC"/>
</dbReference>
<keyword evidence="5" id="KW-0255">Endonuclease</keyword>
<dbReference type="CDD" id="cd09272">
    <property type="entry name" value="RNase_HI_RT_Ty1"/>
    <property type="match status" value="1"/>
</dbReference>
<keyword evidence="12" id="KW-0479">Metal-binding</keyword>